<comment type="caution">
    <text evidence="1">The sequence shown here is derived from an EMBL/GenBank/DDBJ whole genome shotgun (WGS) entry which is preliminary data.</text>
</comment>
<evidence type="ECO:0000313" key="1">
    <source>
        <dbReference type="EMBL" id="KAH0917817.1"/>
    </source>
</evidence>
<name>A0ABQ8CL77_BRANA</name>
<dbReference type="EMBL" id="JAGKQM010000007">
    <property type="protein sequence ID" value="KAH0917817.1"/>
    <property type="molecule type" value="Genomic_DNA"/>
</dbReference>
<evidence type="ECO:0000313" key="2">
    <source>
        <dbReference type="Proteomes" id="UP000824890"/>
    </source>
</evidence>
<organism evidence="1 2">
    <name type="scientific">Brassica napus</name>
    <name type="common">Rape</name>
    <dbReference type="NCBI Taxonomy" id="3708"/>
    <lineage>
        <taxon>Eukaryota</taxon>
        <taxon>Viridiplantae</taxon>
        <taxon>Streptophyta</taxon>
        <taxon>Embryophyta</taxon>
        <taxon>Tracheophyta</taxon>
        <taxon>Spermatophyta</taxon>
        <taxon>Magnoliopsida</taxon>
        <taxon>eudicotyledons</taxon>
        <taxon>Gunneridae</taxon>
        <taxon>Pentapetalae</taxon>
        <taxon>rosids</taxon>
        <taxon>malvids</taxon>
        <taxon>Brassicales</taxon>
        <taxon>Brassicaceae</taxon>
        <taxon>Brassiceae</taxon>
        <taxon>Brassica</taxon>
    </lineage>
</organism>
<gene>
    <name evidence="1" type="ORF">HID58_025477</name>
</gene>
<accession>A0ABQ8CL77</accession>
<protein>
    <submittedName>
        <fullName evidence="1">Uncharacterized protein</fullName>
    </submittedName>
</protein>
<reference evidence="1 2" key="1">
    <citation type="submission" date="2021-05" db="EMBL/GenBank/DDBJ databases">
        <title>Genome Assembly of Synthetic Allotetraploid Brassica napus Reveals Homoeologous Exchanges between Subgenomes.</title>
        <authorList>
            <person name="Davis J.T."/>
        </authorList>
    </citation>
    <scope>NUCLEOTIDE SEQUENCE [LARGE SCALE GENOMIC DNA]</scope>
    <source>
        <strain evidence="2">cv. Da-Ae</strain>
        <tissue evidence="1">Seedling</tissue>
    </source>
</reference>
<dbReference type="Proteomes" id="UP000824890">
    <property type="component" value="Unassembled WGS sequence"/>
</dbReference>
<proteinExistence type="predicted"/>
<keyword evidence="2" id="KW-1185">Reference proteome</keyword>
<sequence length="166" mass="18970">MENIDNRRRNEDPAVMLLQKEIDYHLEEKLCIYAFVAASIEMKAARECRNKFQSTIYIKFNTRERREKVDLRLDPAIGRRVSVRAVAGFPRVTIEVLGSRSPTSPLPSALPELCYRSHPWWICRWSKGADVWRVSAMKLGAWLVVFLFPGGGGYYSSIAAGLCFRG</sequence>